<dbReference type="InterPro" id="IPR050230">
    <property type="entry name" value="CALM/Myosin/TropC-like"/>
</dbReference>
<evidence type="ECO:0000256" key="1">
    <source>
        <dbReference type="ARBA" id="ARBA00022737"/>
    </source>
</evidence>
<reference evidence="4" key="3">
    <citation type="submission" date="2015-06" db="UniProtKB">
        <authorList>
            <consortium name="EnsemblMetazoa"/>
        </authorList>
    </citation>
    <scope>IDENTIFICATION</scope>
</reference>
<dbReference type="EMBL" id="AMQN01016847">
    <property type="status" value="NOT_ANNOTATED_CDS"/>
    <property type="molecule type" value="Genomic_DNA"/>
</dbReference>
<dbReference type="PANTHER" id="PTHR23048">
    <property type="entry name" value="MYOSIN LIGHT CHAIN 1, 3"/>
    <property type="match status" value="1"/>
</dbReference>
<dbReference type="SUPFAM" id="SSF47473">
    <property type="entry name" value="EF-hand"/>
    <property type="match status" value="1"/>
</dbReference>
<dbReference type="GO" id="GO:0016460">
    <property type="term" value="C:myosin II complex"/>
    <property type="evidence" value="ECO:0007669"/>
    <property type="project" value="TreeGrafter"/>
</dbReference>
<feature type="domain" description="EF-hand" evidence="2">
    <location>
        <begin position="87"/>
        <end position="122"/>
    </location>
</feature>
<dbReference type="Pfam" id="PF13499">
    <property type="entry name" value="EF-hand_7"/>
    <property type="match status" value="2"/>
</dbReference>
<reference evidence="5" key="1">
    <citation type="submission" date="2012-12" db="EMBL/GenBank/DDBJ databases">
        <authorList>
            <person name="Hellsten U."/>
            <person name="Grimwood J."/>
            <person name="Chapman J.A."/>
            <person name="Shapiro H."/>
            <person name="Aerts A."/>
            <person name="Otillar R.P."/>
            <person name="Terry A.Y."/>
            <person name="Boore J.L."/>
            <person name="Simakov O."/>
            <person name="Marletaz F."/>
            <person name="Cho S.-J."/>
            <person name="Edsinger-Gonzales E."/>
            <person name="Havlak P."/>
            <person name="Kuo D.-H."/>
            <person name="Larsson T."/>
            <person name="Lv J."/>
            <person name="Arendt D."/>
            <person name="Savage R."/>
            <person name="Osoegawa K."/>
            <person name="de Jong P."/>
            <person name="Lindberg D.R."/>
            <person name="Seaver E.C."/>
            <person name="Weisblat D.A."/>
            <person name="Putnam N.H."/>
            <person name="Grigoriev I.V."/>
            <person name="Rokhsar D.S."/>
        </authorList>
    </citation>
    <scope>NUCLEOTIDE SEQUENCE</scope>
    <source>
        <strain evidence="5">I ESC-2004</strain>
    </source>
</reference>
<dbReference type="OMA" id="KDSHNEQ"/>
<evidence type="ECO:0000313" key="5">
    <source>
        <dbReference type="Proteomes" id="UP000014760"/>
    </source>
</evidence>
<organism evidence="3">
    <name type="scientific">Capitella teleta</name>
    <name type="common">Polychaete worm</name>
    <dbReference type="NCBI Taxonomy" id="283909"/>
    <lineage>
        <taxon>Eukaryota</taxon>
        <taxon>Metazoa</taxon>
        <taxon>Spiralia</taxon>
        <taxon>Lophotrochozoa</taxon>
        <taxon>Annelida</taxon>
        <taxon>Polychaeta</taxon>
        <taxon>Sedentaria</taxon>
        <taxon>Scolecida</taxon>
        <taxon>Capitellidae</taxon>
        <taxon>Capitella</taxon>
    </lineage>
</organism>
<dbReference type="EnsemblMetazoa" id="CapteT202961">
    <property type="protein sequence ID" value="CapteP202961"/>
    <property type="gene ID" value="CapteG202961"/>
</dbReference>
<keyword evidence="5" id="KW-1185">Reference proteome</keyword>
<feature type="domain" description="EF-hand" evidence="2">
    <location>
        <begin position="160"/>
        <end position="195"/>
    </location>
</feature>
<dbReference type="AlphaFoldDB" id="R7VG49"/>
<name>R7VG49_CAPTE</name>
<dbReference type="GO" id="GO:0005509">
    <property type="term" value="F:calcium ion binding"/>
    <property type="evidence" value="ECO:0007669"/>
    <property type="project" value="InterPro"/>
</dbReference>
<dbReference type="FunFam" id="1.10.238.10:FF:000178">
    <property type="entry name" value="Calmodulin-2 A"/>
    <property type="match status" value="1"/>
</dbReference>
<gene>
    <name evidence="3" type="ORF">CAPTEDRAFT_202961</name>
</gene>
<dbReference type="PROSITE" id="PS50222">
    <property type="entry name" value="EF_HAND_2"/>
    <property type="match status" value="4"/>
</dbReference>
<accession>R7VG49</accession>
<evidence type="ECO:0000313" key="4">
    <source>
        <dbReference type="EnsemblMetazoa" id="CapteP202961"/>
    </source>
</evidence>
<reference evidence="3 5" key="2">
    <citation type="journal article" date="2013" name="Nature">
        <title>Insights into bilaterian evolution from three spiralian genomes.</title>
        <authorList>
            <person name="Simakov O."/>
            <person name="Marletaz F."/>
            <person name="Cho S.J."/>
            <person name="Edsinger-Gonzales E."/>
            <person name="Havlak P."/>
            <person name="Hellsten U."/>
            <person name="Kuo D.H."/>
            <person name="Larsson T."/>
            <person name="Lv J."/>
            <person name="Arendt D."/>
            <person name="Savage R."/>
            <person name="Osoegawa K."/>
            <person name="de Jong P."/>
            <person name="Grimwood J."/>
            <person name="Chapman J.A."/>
            <person name="Shapiro H."/>
            <person name="Aerts A."/>
            <person name="Otillar R.P."/>
            <person name="Terry A.Y."/>
            <person name="Boore J.L."/>
            <person name="Grigoriev I.V."/>
            <person name="Lindberg D.R."/>
            <person name="Seaver E.C."/>
            <person name="Weisblat D.A."/>
            <person name="Putnam N.H."/>
            <person name="Rokhsar D.S."/>
        </authorList>
    </citation>
    <scope>NUCLEOTIDE SEQUENCE</scope>
    <source>
        <strain evidence="3 5">I ESC-2004</strain>
    </source>
</reference>
<dbReference type="SMART" id="SM00054">
    <property type="entry name" value="EFh"/>
    <property type="match status" value="4"/>
</dbReference>
<proteinExistence type="predicted"/>
<evidence type="ECO:0000259" key="2">
    <source>
        <dbReference type="PROSITE" id="PS50222"/>
    </source>
</evidence>
<dbReference type="CDD" id="cd00051">
    <property type="entry name" value="EFh"/>
    <property type="match status" value="2"/>
</dbReference>
<keyword evidence="1" id="KW-0677">Repeat</keyword>
<dbReference type="HOGENOM" id="CLU_061288_20_3_1"/>
<protein>
    <recommendedName>
        <fullName evidence="2">EF-hand domain-containing protein</fullName>
    </recommendedName>
</protein>
<dbReference type="InterPro" id="IPR011992">
    <property type="entry name" value="EF-hand-dom_pair"/>
</dbReference>
<dbReference type="Gene3D" id="1.10.238.10">
    <property type="entry name" value="EF-hand"/>
    <property type="match status" value="1"/>
</dbReference>
<feature type="domain" description="EF-hand" evidence="2">
    <location>
        <begin position="124"/>
        <end position="159"/>
    </location>
</feature>
<sequence length="200" mass="22724">MPGCKRKEIMHSEYRMRGALWLTFLLFQDEKHGWLNFFDDTHPDCPVMHTPTLAGIQETFSIFDKDNDGLIANALVGPVLRSIGYNPSENEINELLEKYDPEGDGMVEFGTFVELMSQVKRQGESSEDIEAAFRAFDHGSSGCVEVAELREMLTTRGEKLTEDEADEFLAFADPNGKGEVNYREVTKLLLREKVVDTYFP</sequence>
<dbReference type="EMBL" id="KB292470">
    <property type="protein sequence ID" value="ELU17547.1"/>
    <property type="molecule type" value="Genomic_DNA"/>
</dbReference>
<evidence type="ECO:0000313" key="3">
    <source>
        <dbReference type="EMBL" id="ELU17547.1"/>
    </source>
</evidence>
<dbReference type="PANTHER" id="PTHR23048:SF0">
    <property type="entry name" value="CALMODULIN LIKE 3"/>
    <property type="match status" value="1"/>
</dbReference>
<feature type="domain" description="EF-hand" evidence="2">
    <location>
        <begin position="51"/>
        <end position="86"/>
    </location>
</feature>
<dbReference type="STRING" id="283909.R7VG49"/>
<dbReference type="Proteomes" id="UP000014760">
    <property type="component" value="Unassembled WGS sequence"/>
</dbReference>
<dbReference type="InterPro" id="IPR002048">
    <property type="entry name" value="EF_hand_dom"/>
</dbReference>